<dbReference type="EMBL" id="ML120357">
    <property type="protein sequence ID" value="RPB04579.1"/>
    <property type="molecule type" value="Genomic_DNA"/>
</dbReference>
<accession>A0A3N4K5E0</accession>
<reference evidence="1 2" key="1">
    <citation type="journal article" date="2018" name="Nat. Ecol. Evol.">
        <title>Pezizomycetes genomes reveal the molecular basis of ectomycorrhizal truffle lifestyle.</title>
        <authorList>
            <person name="Murat C."/>
            <person name="Payen T."/>
            <person name="Noel B."/>
            <person name="Kuo A."/>
            <person name="Morin E."/>
            <person name="Chen J."/>
            <person name="Kohler A."/>
            <person name="Krizsan K."/>
            <person name="Balestrini R."/>
            <person name="Da Silva C."/>
            <person name="Montanini B."/>
            <person name="Hainaut M."/>
            <person name="Levati E."/>
            <person name="Barry K.W."/>
            <person name="Belfiori B."/>
            <person name="Cichocki N."/>
            <person name="Clum A."/>
            <person name="Dockter R.B."/>
            <person name="Fauchery L."/>
            <person name="Guy J."/>
            <person name="Iotti M."/>
            <person name="Le Tacon F."/>
            <person name="Lindquist E.A."/>
            <person name="Lipzen A."/>
            <person name="Malagnac F."/>
            <person name="Mello A."/>
            <person name="Molinier V."/>
            <person name="Miyauchi S."/>
            <person name="Poulain J."/>
            <person name="Riccioni C."/>
            <person name="Rubini A."/>
            <person name="Sitrit Y."/>
            <person name="Splivallo R."/>
            <person name="Traeger S."/>
            <person name="Wang M."/>
            <person name="Zifcakova L."/>
            <person name="Wipf D."/>
            <person name="Zambonelli A."/>
            <person name="Paolocci F."/>
            <person name="Nowrousian M."/>
            <person name="Ottonello S."/>
            <person name="Baldrian P."/>
            <person name="Spatafora J.W."/>
            <person name="Henrissat B."/>
            <person name="Nagy L.G."/>
            <person name="Aury J.M."/>
            <person name="Wincker P."/>
            <person name="Grigoriev I.V."/>
            <person name="Bonfante P."/>
            <person name="Martin F.M."/>
        </authorList>
    </citation>
    <scope>NUCLEOTIDE SEQUENCE [LARGE SCALE GENOMIC DNA]</scope>
    <source>
        <strain evidence="1 2">120613-1</strain>
    </source>
</reference>
<evidence type="ECO:0000313" key="1">
    <source>
        <dbReference type="EMBL" id="RPB04579.1"/>
    </source>
</evidence>
<name>A0A3N4K5E0_9PEZI</name>
<proteinExistence type="predicted"/>
<protein>
    <submittedName>
        <fullName evidence="1">Uncharacterized protein</fullName>
    </submittedName>
</protein>
<dbReference type="AlphaFoldDB" id="A0A3N4K5E0"/>
<evidence type="ECO:0000313" key="2">
    <source>
        <dbReference type="Proteomes" id="UP000276215"/>
    </source>
</evidence>
<sequence length="247" mass="26391">MSETKNTTSSVTNNLIDLFVVRSSTRPLPLALTHQLPAHNSSGISILDLDCGYSGYPVPSDLERANITASSNSAPPGDLLLMDSDDCAMDSTCGGGCNRSFLCFIESPPSHNLALSGTLATAIPPHLRDGFEYPPIRKQVERGRSVLKVVIPAPKEAKEERKATRSLISGPIISANITWCAEVGNTAWARGIEQNAEKDSVELHLLPPAHPDRTHALRNPALGFQLSSNAVGGGQSKGLQADNCWLE</sequence>
<keyword evidence="2" id="KW-1185">Reference proteome</keyword>
<organism evidence="1 2">
    <name type="scientific">Choiromyces venosus 120613-1</name>
    <dbReference type="NCBI Taxonomy" id="1336337"/>
    <lineage>
        <taxon>Eukaryota</taxon>
        <taxon>Fungi</taxon>
        <taxon>Dikarya</taxon>
        <taxon>Ascomycota</taxon>
        <taxon>Pezizomycotina</taxon>
        <taxon>Pezizomycetes</taxon>
        <taxon>Pezizales</taxon>
        <taxon>Tuberaceae</taxon>
        <taxon>Choiromyces</taxon>
    </lineage>
</organism>
<dbReference type="OrthoDB" id="5419923at2759"/>
<gene>
    <name evidence="1" type="ORF">L873DRAFT_1272419</name>
</gene>
<dbReference type="Proteomes" id="UP000276215">
    <property type="component" value="Unassembled WGS sequence"/>
</dbReference>